<gene>
    <name evidence="1" type="ORF">KI659_09760</name>
</gene>
<dbReference type="InterPro" id="IPR011044">
    <property type="entry name" value="Quino_amine_DH_bsu"/>
</dbReference>
<comment type="caution">
    <text evidence="1">The sequence shown here is derived from an EMBL/GenBank/DDBJ whole genome shotgun (WGS) entry which is preliminary data.</text>
</comment>
<dbReference type="PROSITE" id="PS51257">
    <property type="entry name" value="PROKAR_LIPOPROTEIN"/>
    <property type="match status" value="1"/>
</dbReference>
<keyword evidence="2" id="KW-1185">Reference proteome</keyword>
<sequence length="375" mass="42803">MKDFLVILLTVCILSGCGNNSQNEHVGFEFELEVVDSIQVGVMESISAIDFNSDFGAIFGIQTQTLTTFGFDGSIINSKTFPQDGPGSVSFITDLKILEDGKLLLYPFNSHKLPLLNNELEVEKYYEMPFKSELQGAAYFQRMFALHNDDVYLFYPGRDGGVPYLNDFYKNHKVLEKLNLTSGSTEAVFQLPDNSKYLSDLTYEYPTVAVSSNDDLIYLALDTESLIHVFDPNAKEESLETLDFAPTKFVQMEGSKEEFVSSYGKQMKGGVKNLYAVPGGVVVYYSEGINEEVYQREGLHERENWSRRPDFDGNILKIYQKENGWSNEIVLPPHMRAVSGISDLFEDFWAMRYDDYLGEEQDYLTFYRLKLKQKQ</sequence>
<dbReference type="SUPFAM" id="SSF50969">
    <property type="entry name" value="YVTN repeat-like/Quinoprotein amine dehydrogenase"/>
    <property type="match status" value="1"/>
</dbReference>
<proteinExistence type="predicted"/>
<dbReference type="Proteomes" id="UP001319104">
    <property type="component" value="Unassembled WGS sequence"/>
</dbReference>
<evidence type="ECO:0000313" key="2">
    <source>
        <dbReference type="Proteomes" id="UP001319104"/>
    </source>
</evidence>
<evidence type="ECO:0000313" key="1">
    <source>
        <dbReference type="EMBL" id="MBS9524300.1"/>
    </source>
</evidence>
<dbReference type="RefSeq" id="WP_213945157.1">
    <property type="nucleotide sequence ID" value="NZ_JAHBGI010000001.1"/>
</dbReference>
<reference evidence="1 2" key="1">
    <citation type="submission" date="2021-05" db="EMBL/GenBank/DDBJ databases">
        <authorList>
            <person name="Zhang Z.D."/>
            <person name="Osman G."/>
        </authorList>
    </citation>
    <scope>NUCLEOTIDE SEQUENCE [LARGE SCALE GENOMIC DNA]</scope>
    <source>
        <strain evidence="1 2">KCTC 32217</strain>
    </source>
</reference>
<accession>A0AAP2G4A6</accession>
<dbReference type="EMBL" id="JAHCMY010000004">
    <property type="protein sequence ID" value="MBS9524300.1"/>
    <property type="molecule type" value="Genomic_DNA"/>
</dbReference>
<protein>
    <submittedName>
        <fullName evidence="1">Uncharacterized protein</fullName>
    </submittedName>
</protein>
<dbReference type="AlphaFoldDB" id="A0AAP2G4A6"/>
<name>A0AAP2G4A6_9BACT</name>
<organism evidence="1 2">
    <name type="scientific">Litoribacter ruber</name>
    <dbReference type="NCBI Taxonomy" id="702568"/>
    <lineage>
        <taxon>Bacteria</taxon>
        <taxon>Pseudomonadati</taxon>
        <taxon>Bacteroidota</taxon>
        <taxon>Cytophagia</taxon>
        <taxon>Cytophagales</taxon>
        <taxon>Cyclobacteriaceae</taxon>
        <taxon>Litoribacter</taxon>
    </lineage>
</organism>